<feature type="domain" description="Response regulatory" evidence="7">
    <location>
        <begin position="14"/>
        <end position="132"/>
    </location>
</feature>
<dbReference type="PROSITE" id="PS50043">
    <property type="entry name" value="HTH_LUXR_2"/>
    <property type="match status" value="1"/>
</dbReference>
<dbReference type="SMART" id="SM00421">
    <property type="entry name" value="HTH_LUXR"/>
    <property type="match status" value="1"/>
</dbReference>
<dbReference type="InterPro" id="IPR000792">
    <property type="entry name" value="Tscrpt_reg_LuxR_C"/>
</dbReference>
<dbReference type="Pfam" id="PF00072">
    <property type="entry name" value="Response_reg"/>
    <property type="match status" value="1"/>
</dbReference>
<feature type="modified residue" description="4-aspartylphosphate" evidence="5">
    <location>
        <position position="65"/>
    </location>
</feature>
<sequence length="233" mass="25761">MNPETDLNVPDRIRILLVDDQDLLRRSMRIAIDREGDLDVVGEASTGNGAVTAAQELHPDVVLMDIRMPDGDGIHATERISASPDLAHTRVLMLTMHELDEYVYGALRAGASGFLLKDATPDQLIDAIRRIHRGEGLFAPTVLTRLIEHYVHQPQPTPSLPAGQLTARETEILVLIARGLSNPEIARHLTVSINTVKTHVSRLHTKLHARDRAQLVIAAYERRLVTVDSPTPD</sequence>
<dbReference type="SUPFAM" id="SSF52172">
    <property type="entry name" value="CheY-like"/>
    <property type="match status" value="1"/>
</dbReference>
<keyword evidence="3" id="KW-0238">DNA-binding</keyword>
<keyword evidence="4" id="KW-0804">Transcription</keyword>
<evidence type="ECO:0000256" key="5">
    <source>
        <dbReference type="PROSITE-ProRule" id="PRU00169"/>
    </source>
</evidence>
<dbReference type="Proteomes" id="UP000234300">
    <property type="component" value="Unassembled WGS sequence"/>
</dbReference>
<evidence type="ECO:0000259" key="6">
    <source>
        <dbReference type="PROSITE" id="PS50043"/>
    </source>
</evidence>
<dbReference type="PANTHER" id="PTHR43214">
    <property type="entry name" value="TWO-COMPONENT RESPONSE REGULATOR"/>
    <property type="match status" value="1"/>
</dbReference>
<evidence type="ECO:0000256" key="4">
    <source>
        <dbReference type="ARBA" id="ARBA00023163"/>
    </source>
</evidence>
<dbReference type="CDD" id="cd17535">
    <property type="entry name" value="REC_NarL-like"/>
    <property type="match status" value="1"/>
</dbReference>
<dbReference type="CDD" id="cd06170">
    <property type="entry name" value="LuxR_C_like"/>
    <property type="match status" value="1"/>
</dbReference>
<dbReference type="Gene3D" id="3.40.50.2300">
    <property type="match status" value="1"/>
</dbReference>
<dbReference type="PANTHER" id="PTHR43214:SF24">
    <property type="entry name" value="TRANSCRIPTIONAL REGULATORY PROTEIN NARL-RELATED"/>
    <property type="match status" value="1"/>
</dbReference>
<dbReference type="GO" id="GO:0000160">
    <property type="term" value="P:phosphorelay signal transduction system"/>
    <property type="evidence" value="ECO:0007669"/>
    <property type="project" value="InterPro"/>
</dbReference>
<dbReference type="InterPro" id="IPR039420">
    <property type="entry name" value="WalR-like"/>
</dbReference>
<dbReference type="SMART" id="SM00448">
    <property type="entry name" value="REC"/>
    <property type="match status" value="1"/>
</dbReference>
<protein>
    <submittedName>
        <fullName evidence="8">Two component transcriptional regulator, LuxR family</fullName>
    </submittedName>
</protein>
<dbReference type="InterPro" id="IPR001789">
    <property type="entry name" value="Sig_transdc_resp-reg_receiver"/>
</dbReference>
<dbReference type="PRINTS" id="PR00038">
    <property type="entry name" value="HTHLUXR"/>
</dbReference>
<proteinExistence type="predicted"/>
<reference evidence="8 9" key="1">
    <citation type="submission" date="2017-03" db="EMBL/GenBank/DDBJ databases">
        <authorList>
            <person name="Afonso C.L."/>
            <person name="Miller P.J."/>
            <person name="Scott M.A."/>
            <person name="Spackman E."/>
            <person name="Goraichik I."/>
            <person name="Dimitrov K.M."/>
            <person name="Suarez D.L."/>
            <person name="Swayne D.E."/>
        </authorList>
    </citation>
    <scope>NUCLEOTIDE SEQUENCE [LARGE SCALE GENOMIC DNA]</scope>
    <source>
        <strain evidence="9">8(6)</strain>
    </source>
</reference>
<dbReference type="Pfam" id="PF00196">
    <property type="entry name" value="GerE"/>
    <property type="match status" value="1"/>
</dbReference>
<evidence type="ECO:0000256" key="1">
    <source>
        <dbReference type="ARBA" id="ARBA00022553"/>
    </source>
</evidence>
<organism evidence="8 9">
    <name type="scientific">Brevibacterium aurantiacum</name>
    <dbReference type="NCBI Taxonomy" id="273384"/>
    <lineage>
        <taxon>Bacteria</taxon>
        <taxon>Bacillati</taxon>
        <taxon>Actinomycetota</taxon>
        <taxon>Actinomycetes</taxon>
        <taxon>Micrococcales</taxon>
        <taxon>Brevibacteriaceae</taxon>
        <taxon>Brevibacterium</taxon>
    </lineage>
</organism>
<evidence type="ECO:0000256" key="2">
    <source>
        <dbReference type="ARBA" id="ARBA00023015"/>
    </source>
</evidence>
<accession>A0A2H1JKD8</accession>
<dbReference type="PROSITE" id="PS50110">
    <property type="entry name" value="RESPONSE_REGULATORY"/>
    <property type="match status" value="1"/>
</dbReference>
<feature type="domain" description="HTH luxR-type" evidence="6">
    <location>
        <begin position="158"/>
        <end position="223"/>
    </location>
</feature>
<dbReference type="AlphaFoldDB" id="A0A2H1JKD8"/>
<dbReference type="SUPFAM" id="SSF46894">
    <property type="entry name" value="C-terminal effector domain of the bipartite response regulators"/>
    <property type="match status" value="1"/>
</dbReference>
<dbReference type="InterPro" id="IPR058245">
    <property type="entry name" value="NreC/VraR/RcsB-like_REC"/>
</dbReference>
<name>A0A2H1JKD8_BREAU</name>
<dbReference type="InterPro" id="IPR016032">
    <property type="entry name" value="Sig_transdc_resp-reg_C-effctor"/>
</dbReference>
<gene>
    <name evidence="8" type="ORF">BAURA86_01774</name>
</gene>
<keyword evidence="2" id="KW-0805">Transcription regulation</keyword>
<evidence type="ECO:0000256" key="3">
    <source>
        <dbReference type="ARBA" id="ARBA00023125"/>
    </source>
</evidence>
<dbReference type="GO" id="GO:0003677">
    <property type="term" value="F:DNA binding"/>
    <property type="evidence" value="ECO:0007669"/>
    <property type="project" value="UniProtKB-KW"/>
</dbReference>
<dbReference type="RefSeq" id="WP_101556859.1">
    <property type="nucleotide sequence ID" value="NZ_FXZI01000005.1"/>
</dbReference>
<dbReference type="GO" id="GO:0006355">
    <property type="term" value="P:regulation of DNA-templated transcription"/>
    <property type="evidence" value="ECO:0007669"/>
    <property type="project" value="InterPro"/>
</dbReference>
<keyword evidence="1 5" id="KW-0597">Phosphoprotein</keyword>
<dbReference type="PROSITE" id="PS00622">
    <property type="entry name" value="HTH_LUXR_1"/>
    <property type="match status" value="1"/>
</dbReference>
<evidence type="ECO:0000259" key="7">
    <source>
        <dbReference type="PROSITE" id="PS50110"/>
    </source>
</evidence>
<evidence type="ECO:0000313" key="9">
    <source>
        <dbReference type="Proteomes" id="UP000234300"/>
    </source>
</evidence>
<dbReference type="EMBL" id="FXZI01000005">
    <property type="protein sequence ID" value="SMX87738.1"/>
    <property type="molecule type" value="Genomic_DNA"/>
</dbReference>
<dbReference type="InterPro" id="IPR011006">
    <property type="entry name" value="CheY-like_superfamily"/>
</dbReference>
<evidence type="ECO:0000313" key="8">
    <source>
        <dbReference type="EMBL" id="SMX87738.1"/>
    </source>
</evidence>